<gene>
    <name evidence="3" type="ORF">BN9_033610</name>
</gene>
<dbReference type="PANTHER" id="PTHR46652:SF3">
    <property type="entry name" value="LEUCINE-RICH REPEAT-CONTAINING PROTEIN 9"/>
    <property type="match status" value="1"/>
</dbReference>
<keyword evidence="2" id="KW-0677">Repeat</keyword>
<comment type="caution">
    <text evidence="3">The sequence shown here is derived from an EMBL/GenBank/DDBJ whole genome shotgun (WGS) entry which is preliminary data.</text>
</comment>
<dbReference type="PROSITE" id="PS51450">
    <property type="entry name" value="LRR"/>
    <property type="match status" value="3"/>
</dbReference>
<dbReference type="Pfam" id="PF14580">
    <property type="entry name" value="LRR_9"/>
    <property type="match status" value="1"/>
</dbReference>
<dbReference type="InterPro" id="IPR050836">
    <property type="entry name" value="SDS22/Internalin_LRR"/>
</dbReference>
<dbReference type="OrthoDB" id="271226at2759"/>
<protein>
    <recommendedName>
        <fullName evidence="5">U2A'/phosphoprotein 32 family A C-terminal domain-containing protein</fullName>
    </recommendedName>
</protein>
<accession>A0A024G8C1</accession>
<proteinExistence type="predicted"/>
<organism evidence="3 4">
    <name type="scientific">Albugo candida</name>
    <dbReference type="NCBI Taxonomy" id="65357"/>
    <lineage>
        <taxon>Eukaryota</taxon>
        <taxon>Sar</taxon>
        <taxon>Stramenopiles</taxon>
        <taxon>Oomycota</taxon>
        <taxon>Peronosporomycetes</taxon>
        <taxon>Albuginales</taxon>
        <taxon>Albuginaceae</taxon>
        <taxon>Albugo</taxon>
    </lineage>
</organism>
<dbReference type="Proteomes" id="UP000053237">
    <property type="component" value="Unassembled WGS sequence"/>
</dbReference>
<name>A0A024G8C1_9STRA</name>
<keyword evidence="1" id="KW-0433">Leucine-rich repeat</keyword>
<evidence type="ECO:0000256" key="1">
    <source>
        <dbReference type="ARBA" id="ARBA00022614"/>
    </source>
</evidence>
<sequence>MAEEEGSEKESNDLNEQDPTLIHYIKGLSRLQQAPGKDGYAYTALDLTNKSLERIDLIKQYCYIQILNLSQNKIEDFSPLSELKYLVSVNIAENAIETIPTLCNVHLKAIDLTRNQITSLKDFQSDTVANLIVTENSLQSIDGIEQLPQLTTLIASINQISVLWSRDMDQLPDLPLEHLELNANALKSLHGIERFKHLKCLHLRDNQIQDVQDVSMLRPLKFLKVLDLTGNPVSEAEAYRQNIIILLSDLSILDTIPIEKEEVLTAAILKQEREAAEVNSVTNDAE</sequence>
<dbReference type="SUPFAM" id="SSF52058">
    <property type="entry name" value="L domain-like"/>
    <property type="match status" value="1"/>
</dbReference>
<dbReference type="FunCoup" id="A0A024G8C1">
    <property type="interactions" value="187"/>
</dbReference>
<dbReference type="STRING" id="65357.A0A024G8C1"/>
<dbReference type="InterPro" id="IPR001611">
    <property type="entry name" value="Leu-rich_rpt"/>
</dbReference>
<evidence type="ECO:0008006" key="5">
    <source>
        <dbReference type="Google" id="ProtNLM"/>
    </source>
</evidence>
<dbReference type="Pfam" id="PF13516">
    <property type="entry name" value="LRR_6"/>
    <property type="match status" value="1"/>
</dbReference>
<dbReference type="AlphaFoldDB" id="A0A024G8C1"/>
<evidence type="ECO:0000256" key="2">
    <source>
        <dbReference type="ARBA" id="ARBA00022737"/>
    </source>
</evidence>
<dbReference type="EMBL" id="CAIX01000036">
    <property type="protein sequence ID" value="CCI42577.1"/>
    <property type="molecule type" value="Genomic_DNA"/>
</dbReference>
<keyword evidence="4" id="KW-1185">Reference proteome</keyword>
<dbReference type="InterPro" id="IPR032675">
    <property type="entry name" value="LRR_dom_sf"/>
</dbReference>
<dbReference type="InParanoid" id="A0A024G8C1"/>
<reference evidence="3 4" key="1">
    <citation type="submission" date="2012-05" db="EMBL/GenBank/DDBJ databases">
        <title>Recombination and specialization in a pathogen metapopulation.</title>
        <authorList>
            <person name="Gardiner A."/>
            <person name="Kemen E."/>
            <person name="Schultz-Larsen T."/>
            <person name="MacLean D."/>
            <person name="Van Oosterhout C."/>
            <person name="Jones J.D.G."/>
        </authorList>
    </citation>
    <scope>NUCLEOTIDE SEQUENCE [LARGE SCALE GENOMIC DNA]</scope>
    <source>
        <strain evidence="3 4">Ac Nc2</strain>
    </source>
</reference>
<evidence type="ECO:0000313" key="3">
    <source>
        <dbReference type="EMBL" id="CCI42577.1"/>
    </source>
</evidence>
<dbReference type="Gene3D" id="3.80.10.10">
    <property type="entry name" value="Ribonuclease Inhibitor"/>
    <property type="match status" value="2"/>
</dbReference>
<dbReference type="PANTHER" id="PTHR46652">
    <property type="entry name" value="LEUCINE-RICH REPEAT AND IQ DOMAIN-CONTAINING PROTEIN 1-RELATED"/>
    <property type="match status" value="1"/>
</dbReference>
<evidence type="ECO:0000313" key="4">
    <source>
        <dbReference type="Proteomes" id="UP000053237"/>
    </source>
</evidence>